<keyword evidence="4" id="KW-1185">Reference proteome</keyword>
<feature type="region of interest" description="Disordered" evidence="1">
    <location>
        <begin position="388"/>
        <end position="408"/>
    </location>
</feature>
<dbReference type="AlphaFoldDB" id="A0A182V7P9"/>
<proteinExistence type="predicted"/>
<dbReference type="EnsemblMetazoa" id="AMEM010275-RA">
    <property type="protein sequence ID" value="AMEM010275-PA"/>
    <property type="gene ID" value="AMEM010275"/>
</dbReference>
<protein>
    <submittedName>
        <fullName evidence="3">Uncharacterized protein</fullName>
    </submittedName>
</protein>
<organism evidence="3 4">
    <name type="scientific">Anopheles merus</name>
    <name type="common">Mosquito</name>
    <dbReference type="NCBI Taxonomy" id="30066"/>
    <lineage>
        <taxon>Eukaryota</taxon>
        <taxon>Metazoa</taxon>
        <taxon>Ecdysozoa</taxon>
        <taxon>Arthropoda</taxon>
        <taxon>Hexapoda</taxon>
        <taxon>Insecta</taxon>
        <taxon>Pterygota</taxon>
        <taxon>Neoptera</taxon>
        <taxon>Endopterygota</taxon>
        <taxon>Diptera</taxon>
        <taxon>Nematocera</taxon>
        <taxon>Culicoidea</taxon>
        <taxon>Culicidae</taxon>
        <taxon>Anophelinae</taxon>
        <taxon>Anopheles</taxon>
    </lineage>
</organism>
<accession>A0A182V7P9</accession>
<evidence type="ECO:0000313" key="4">
    <source>
        <dbReference type="Proteomes" id="UP000075903"/>
    </source>
</evidence>
<dbReference type="InterPro" id="IPR051412">
    <property type="entry name" value="Formin_Homology_Diaphanous_sf"/>
</dbReference>
<name>A0A182V7P9_ANOME</name>
<evidence type="ECO:0000256" key="2">
    <source>
        <dbReference type="SAM" id="Phobius"/>
    </source>
</evidence>
<feature type="compositionally biased region" description="Basic and acidic residues" evidence="1">
    <location>
        <begin position="433"/>
        <end position="450"/>
    </location>
</feature>
<dbReference type="PRINTS" id="PR01217">
    <property type="entry name" value="PRICHEXTENSN"/>
</dbReference>
<dbReference type="GO" id="GO:0005884">
    <property type="term" value="C:actin filament"/>
    <property type="evidence" value="ECO:0007669"/>
    <property type="project" value="TreeGrafter"/>
</dbReference>
<keyword evidence="2" id="KW-1133">Transmembrane helix</keyword>
<evidence type="ECO:0000313" key="3">
    <source>
        <dbReference type="EnsemblMetazoa" id="AMEM010275-PA"/>
    </source>
</evidence>
<feature type="region of interest" description="Disordered" evidence="1">
    <location>
        <begin position="433"/>
        <end position="458"/>
    </location>
</feature>
<feature type="compositionally biased region" description="Pro residues" evidence="1">
    <location>
        <begin position="94"/>
        <end position="103"/>
    </location>
</feature>
<sequence>MLSIKRGLPATEDTLGPCLGKIDTAAHSRAHARSTAATVTRRDTVDEAATASHDITDALAHLSAHNSTSSLQGRAGGDRARCVVSSRPLADSCIPPPVTPPPAHQRQQSRQPAHHQYYVQRATLAVSLQQWDSENSSPFGLNVCEPIGPASADVDASPKLAELFGYCWYWLCQKLYVSWFGTYDSGLWDVWGVIGGDGVVMMEEFDPSGVRLPADGPLPSPPPTPTTTPPSPPLPLPPTPLPTPPLPTPPPTPPPPPTELSDCPSRVVPGRLHAGWFVAAAAAAATGRPVMITLIGGLTEVDGVIGSIGDALLWLSPSGPLWLGPAGFDWLPAPPPLLPVPGPLPLWLLFIGVCLIVGLLLAFTIELLVPPWLPLLLPVPPDEPDWLPDGPLLPPDWPERAEPAEPPPDDLLLFRFDEDCFFLQRNPLIDDSPARAEERARATERPEMKLSRSRSLFG</sequence>
<evidence type="ECO:0000256" key="1">
    <source>
        <dbReference type="SAM" id="MobiDB-lite"/>
    </source>
</evidence>
<keyword evidence="2" id="KW-0812">Transmembrane</keyword>
<dbReference type="VEuPathDB" id="VectorBase:AMEM010275"/>
<dbReference type="Proteomes" id="UP000075903">
    <property type="component" value="Unassembled WGS sequence"/>
</dbReference>
<feature type="region of interest" description="Disordered" evidence="1">
    <location>
        <begin position="210"/>
        <end position="264"/>
    </location>
</feature>
<feature type="compositionally biased region" description="Pro residues" evidence="1">
    <location>
        <begin position="216"/>
        <end position="258"/>
    </location>
</feature>
<dbReference type="PANTHER" id="PTHR45691">
    <property type="entry name" value="PROTEIN DIAPHANOUS"/>
    <property type="match status" value="1"/>
</dbReference>
<dbReference type="GO" id="GO:0030041">
    <property type="term" value="P:actin filament polymerization"/>
    <property type="evidence" value="ECO:0007669"/>
    <property type="project" value="TreeGrafter"/>
</dbReference>
<dbReference type="PANTHER" id="PTHR45691:SF6">
    <property type="entry name" value="PROTEIN DIAPHANOUS"/>
    <property type="match status" value="1"/>
</dbReference>
<feature type="region of interest" description="Disordered" evidence="1">
    <location>
        <begin position="93"/>
        <end position="113"/>
    </location>
</feature>
<keyword evidence="2" id="KW-0472">Membrane</keyword>
<feature type="transmembrane region" description="Helical" evidence="2">
    <location>
        <begin position="346"/>
        <end position="369"/>
    </location>
</feature>
<reference evidence="3" key="1">
    <citation type="submission" date="2020-05" db="UniProtKB">
        <authorList>
            <consortium name="EnsemblMetazoa"/>
        </authorList>
    </citation>
    <scope>IDENTIFICATION</scope>
    <source>
        <strain evidence="3">MAF</strain>
    </source>
</reference>